<evidence type="ECO:0000313" key="3">
    <source>
        <dbReference type="Proteomes" id="UP000215002"/>
    </source>
</evidence>
<accession>A0A223P2U8</accession>
<keyword evidence="3" id="KW-1185">Reference proteome</keyword>
<name>A0A223P2U8_9SPHI</name>
<dbReference type="OrthoDB" id="1122665at2"/>
<gene>
    <name evidence="2" type="ORF">MuYL_4584</name>
</gene>
<dbReference type="Proteomes" id="UP000215002">
    <property type="component" value="Chromosome"/>
</dbReference>
<reference evidence="2 3" key="1">
    <citation type="submission" date="2017-08" db="EMBL/GenBank/DDBJ databases">
        <title>Complete genome sequence of Mucilaginibacter sp. strain BJC16-A31.</title>
        <authorList>
            <consortium name="Henan University of Science and Technology"/>
            <person name="You X."/>
        </authorList>
    </citation>
    <scope>NUCLEOTIDE SEQUENCE [LARGE SCALE GENOMIC DNA]</scope>
    <source>
        <strain evidence="2 3">BJC16-A31</strain>
    </source>
</reference>
<proteinExistence type="predicted"/>
<dbReference type="AlphaFoldDB" id="A0A223P2U8"/>
<evidence type="ECO:0000256" key="1">
    <source>
        <dbReference type="SAM" id="SignalP"/>
    </source>
</evidence>
<evidence type="ECO:0008006" key="4">
    <source>
        <dbReference type="Google" id="ProtNLM"/>
    </source>
</evidence>
<protein>
    <recommendedName>
        <fullName evidence="4">Carboxypeptidase regulatory-like domain-containing protein</fullName>
    </recommendedName>
</protein>
<feature type="signal peptide" evidence="1">
    <location>
        <begin position="1"/>
        <end position="23"/>
    </location>
</feature>
<dbReference type="RefSeq" id="WP_094572482.1">
    <property type="nucleotide sequence ID" value="NZ_CP022743.1"/>
</dbReference>
<dbReference type="Pfam" id="PF13620">
    <property type="entry name" value="CarboxypepD_reg"/>
    <property type="match status" value="1"/>
</dbReference>
<organism evidence="2 3">
    <name type="scientific">Mucilaginibacter xinganensis</name>
    <dbReference type="NCBI Taxonomy" id="1234841"/>
    <lineage>
        <taxon>Bacteria</taxon>
        <taxon>Pseudomonadati</taxon>
        <taxon>Bacteroidota</taxon>
        <taxon>Sphingobacteriia</taxon>
        <taxon>Sphingobacteriales</taxon>
        <taxon>Sphingobacteriaceae</taxon>
        <taxon>Mucilaginibacter</taxon>
    </lineage>
</organism>
<feature type="chain" id="PRO_5012849922" description="Carboxypeptidase regulatory-like domain-containing protein" evidence="1">
    <location>
        <begin position="24"/>
        <end position="156"/>
    </location>
</feature>
<dbReference type="Gene3D" id="2.60.40.1120">
    <property type="entry name" value="Carboxypeptidase-like, regulatory domain"/>
    <property type="match status" value="1"/>
</dbReference>
<dbReference type="EMBL" id="CP022743">
    <property type="protein sequence ID" value="ASU36469.1"/>
    <property type="molecule type" value="Genomic_DNA"/>
</dbReference>
<dbReference type="SUPFAM" id="SSF49464">
    <property type="entry name" value="Carboxypeptidase regulatory domain-like"/>
    <property type="match status" value="1"/>
</dbReference>
<evidence type="ECO:0000313" key="2">
    <source>
        <dbReference type="EMBL" id="ASU36469.1"/>
    </source>
</evidence>
<dbReference type="KEGG" id="muc:MuYL_4584"/>
<keyword evidence="1" id="KW-0732">Signal</keyword>
<sequence>MTKSLHLILTTLFFIFICIAAFAQPAKRQIKGTLVDETNKPVDYATVSVVNAVDSLLEKSSVSDKNGVFQVSELKNGSYRLIISQLGLKNYIRSFIISSDKPSIDFGTLLMTKDVRNLNEVAVKAPKELLLLLKKIPLNLMRDRLKRRLMITLNNY</sequence>
<dbReference type="InterPro" id="IPR008969">
    <property type="entry name" value="CarboxyPept-like_regulatory"/>
</dbReference>